<keyword evidence="3" id="KW-0186">Copper</keyword>
<comment type="similarity">
    <text evidence="6">Belongs to the polysaccharide monooxygenase AA13 family.</text>
</comment>
<feature type="chain" id="PRO_5003192034" description="Chitin-binding type-4 domain-containing protein" evidence="8">
    <location>
        <begin position="20"/>
        <end position="298"/>
    </location>
</feature>
<dbReference type="Proteomes" id="UP000002668">
    <property type="component" value="Genome"/>
</dbReference>
<dbReference type="InterPro" id="IPR052282">
    <property type="entry name" value="Starch-active_LPMO"/>
</dbReference>
<evidence type="ECO:0000256" key="6">
    <source>
        <dbReference type="ARBA" id="ARBA00034311"/>
    </source>
</evidence>
<feature type="signal peptide" evidence="8">
    <location>
        <begin position="1"/>
        <end position="19"/>
    </location>
</feature>
<dbReference type="InParanoid" id="E4ZQ37"/>
<feature type="domain" description="Chitin-binding type-4" evidence="9">
    <location>
        <begin position="20"/>
        <end position="185"/>
    </location>
</feature>
<evidence type="ECO:0000313" key="11">
    <source>
        <dbReference type="Proteomes" id="UP000002668"/>
    </source>
</evidence>
<evidence type="ECO:0000256" key="3">
    <source>
        <dbReference type="ARBA" id="ARBA00023008"/>
    </source>
</evidence>
<comment type="cofactor">
    <cofactor evidence="1">
        <name>Cu(2+)</name>
        <dbReference type="ChEBI" id="CHEBI:29036"/>
    </cofactor>
</comment>
<dbReference type="GO" id="GO:0046872">
    <property type="term" value="F:metal ion binding"/>
    <property type="evidence" value="ECO:0007669"/>
    <property type="project" value="UniProtKB-KW"/>
</dbReference>
<evidence type="ECO:0000256" key="4">
    <source>
        <dbReference type="ARBA" id="ARBA00023157"/>
    </source>
</evidence>
<evidence type="ECO:0000256" key="1">
    <source>
        <dbReference type="ARBA" id="ARBA00001973"/>
    </source>
</evidence>
<dbReference type="Pfam" id="PF03067">
    <property type="entry name" value="LPMO_10"/>
    <property type="match status" value="1"/>
</dbReference>
<evidence type="ECO:0000256" key="7">
    <source>
        <dbReference type="SAM" id="MobiDB-lite"/>
    </source>
</evidence>
<evidence type="ECO:0000256" key="8">
    <source>
        <dbReference type="SAM" id="SignalP"/>
    </source>
</evidence>
<dbReference type="InterPro" id="IPR004302">
    <property type="entry name" value="Cellulose/chitin-bd_N"/>
</dbReference>
<feature type="compositionally biased region" description="Low complexity" evidence="7">
    <location>
        <begin position="220"/>
        <end position="231"/>
    </location>
</feature>
<evidence type="ECO:0000259" key="9">
    <source>
        <dbReference type="Pfam" id="PF03067"/>
    </source>
</evidence>
<dbReference type="OMA" id="SCIDFTM"/>
<sequence>MKSYSAAVALASFVSSVAAHGYISSPKPRMPGNGLKEACGEQVYNNQFSDHFGNVQAALQNMQGSQPNCRMWQCKGIPFSDSAEVFSYTAGQVIPMKVEIRAPHDGHANVSIVKTSSDTVIGSPLISWDEYGLTSVPLSSRPEWLSFDITMPDVSSECTTPGECVIQWFWDAPTINQTYEACIDFTMGGGSGSGTSPAPASSAPPASSTPAATPSPAPAKPATAAAPSTESGGSGSTVPKSFTVDSFVSWLKSSSNVPETFTMDTLISWLKTNAGSDVANKVRRMVALTRPHPRAFQV</sequence>
<dbReference type="PANTHER" id="PTHR36575">
    <property type="entry name" value="BINDING PROTEIN, PUTATIVE (AFU_ORTHOLOGUE AFUA_1G14430)-RELATED"/>
    <property type="match status" value="1"/>
</dbReference>
<feature type="region of interest" description="Disordered" evidence="7">
    <location>
        <begin position="191"/>
        <end position="238"/>
    </location>
</feature>
<evidence type="ECO:0000313" key="10">
    <source>
        <dbReference type="EMBL" id="CBX89947.1"/>
    </source>
</evidence>
<gene>
    <name evidence="10" type="ORF">LEMA_P124370.1</name>
</gene>
<feature type="compositionally biased region" description="Low complexity" evidence="7">
    <location>
        <begin position="194"/>
        <end position="212"/>
    </location>
</feature>
<dbReference type="HOGENOM" id="CLU_053021_1_0_1"/>
<dbReference type="Gene3D" id="2.70.50.70">
    <property type="match status" value="1"/>
</dbReference>
<dbReference type="STRING" id="985895.E4ZQ37"/>
<organism evidence="11">
    <name type="scientific">Leptosphaeria maculans (strain JN3 / isolate v23.1.3 / race Av1-4-5-6-7-8)</name>
    <name type="common">Blackleg fungus</name>
    <name type="synonym">Phoma lingam</name>
    <dbReference type="NCBI Taxonomy" id="985895"/>
    <lineage>
        <taxon>Eukaryota</taxon>
        <taxon>Fungi</taxon>
        <taxon>Dikarya</taxon>
        <taxon>Ascomycota</taxon>
        <taxon>Pezizomycotina</taxon>
        <taxon>Dothideomycetes</taxon>
        <taxon>Pleosporomycetidae</taxon>
        <taxon>Pleosporales</taxon>
        <taxon>Pleosporineae</taxon>
        <taxon>Leptosphaeriaceae</taxon>
        <taxon>Plenodomus</taxon>
        <taxon>Plenodomus lingam/Leptosphaeria maculans species complex</taxon>
    </lineage>
</organism>
<reference evidence="11" key="1">
    <citation type="journal article" date="2011" name="Nat. Commun.">
        <title>Effector diversification within compartments of the Leptosphaeria maculans genome affected by Repeat-Induced Point mutations.</title>
        <authorList>
            <person name="Rouxel T."/>
            <person name="Grandaubert J."/>
            <person name="Hane J.K."/>
            <person name="Hoede C."/>
            <person name="van de Wouw A.P."/>
            <person name="Couloux A."/>
            <person name="Dominguez V."/>
            <person name="Anthouard V."/>
            <person name="Bally P."/>
            <person name="Bourras S."/>
            <person name="Cozijnsen A.J."/>
            <person name="Ciuffetti L.M."/>
            <person name="Degrave A."/>
            <person name="Dilmaghani A."/>
            <person name="Duret L."/>
            <person name="Fudal I."/>
            <person name="Goodwin S.B."/>
            <person name="Gout L."/>
            <person name="Glaser N."/>
            <person name="Linglin J."/>
            <person name="Kema G.H.J."/>
            <person name="Lapalu N."/>
            <person name="Lawrence C.B."/>
            <person name="May K."/>
            <person name="Meyer M."/>
            <person name="Ollivier B."/>
            <person name="Poulain J."/>
            <person name="Schoch C.L."/>
            <person name="Simon A."/>
            <person name="Spatafora J.W."/>
            <person name="Stachowiak A."/>
            <person name="Turgeon B.G."/>
            <person name="Tyler B.M."/>
            <person name="Vincent D."/>
            <person name="Weissenbach J."/>
            <person name="Amselem J."/>
            <person name="Quesneville H."/>
            <person name="Oliver R.P."/>
            <person name="Wincker P."/>
            <person name="Balesdent M.-H."/>
            <person name="Howlett B.J."/>
        </authorList>
    </citation>
    <scope>NUCLEOTIDE SEQUENCE [LARGE SCALE GENOMIC DNA]</scope>
    <source>
        <strain evidence="11">JN3 / isolate v23.1.3 / race Av1-4-5-6-7-8</strain>
    </source>
</reference>
<keyword evidence="4" id="KW-1015">Disulfide bond</keyword>
<dbReference type="EMBL" id="FP929114">
    <property type="protein sequence ID" value="CBX89947.1"/>
    <property type="molecule type" value="Genomic_DNA"/>
</dbReference>
<keyword evidence="2" id="KW-0479">Metal-binding</keyword>
<proteinExistence type="inferred from homology"/>
<keyword evidence="11" id="KW-1185">Reference proteome</keyword>
<keyword evidence="8" id="KW-0732">Signal</keyword>
<dbReference type="AlphaFoldDB" id="E4ZQ37"/>
<dbReference type="GeneID" id="13283102"/>
<protein>
    <recommendedName>
        <fullName evidence="9">Chitin-binding type-4 domain-containing protein</fullName>
    </recommendedName>
</protein>
<evidence type="ECO:0000256" key="5">
    <source>
        <dbReference type="ARBA" id="ARBA00023180"/>
    </source>
</evidence>
<name>E4ZQ37_LEPMJ</name>
<dbReference type="OrthoDB" id="120613at2759"/>
<keyword evidence="5" id="KW-0325">Glycoprotein</keyword>
<dbReference type="RefSeq" id="XP_003836961.1">
    <property type="nucleotide sequence ID" value="XM_003836913.1"/>
</dbReference>
<dbReference type="PANTHER" id="PTHR36575:SF2">
    <property type="entry name" value="CHITIN-BINDING TYPE-4 DOMAIN-CONTAINING PROTEIN-RELATED"/>
    <property type="match status" value="1"/>
</dbReference>
<dbReference type="eggNOG" id="ENOG502QQKA">
    <property type="taxonomic scope" value="Eukaryota"/>
</dbReference>
<accession>E4ZQ37</accession>
<dbReference type="VEuPathDB" id="FungiDB:LEMA_P124370.1"/>
<evidence type="ECO:0000256" key="2">
    <source>
        <dbReference type="ARBA" id="ARBA00022723"/>
    </source>
</evidence>